<dbReference type="PANTHER" id="PTHR43537:SF5">
    <property type="entry name" value="UXU OPERON TRANSCRIPTIONAL REGULATOR"/>
    <property type="match status" value="1"/>
</dbReference>
<dbReference type="PANTHER" id="PTHR43537">
    <property type="entry name" value="TRANSCRIPTIONAL REGULATOR, GNTR FAMILY"/>
    <property type="match status" value="1"/>
</dbReference>
<reference evidence="5 6" key="1">
    <citation type="submission" date="2018-07" db="EMBL/GenBank/DDBJ databases">
        <title>Genomic Encyclopedia of Type Strains, Phase III (KMG-III): the genomes of soil and plant-associated and newly described type strains.</title>
        <authorList>
            <person name="Whitman W."/>
        </authorList>
    </citation>
    <scope>NUCLEOTIDE SEQUENCE [LARGE SCALE GENOMIC DNA]</scope>
    <source>
        <strain evidence="5 6">CECT 8236</strain>
    </source>
</reference>
<gene>
    <name evidence="5" type="ORF">DFP95_1188</name>
</gene>
<dbReference type="EMBL" id="QRDY01000018">
    <property type="protein sequence ID" value="RED55273.1"/>
    <property type="molecule type" value="Genomic_DNA"/>
</dbReference>
<dbReference type="RefSeq" id="WP_245987848.1">
    <property type="nucleotide sequence ID" value="NZ_QRDY01000018.1"/>
</dbReference>
<dbReference type="Gene3D" id="1.10.10.10">
    <property type="entry name" value="Winged helix-like DNA-binding domain superfamily/Winged helix DNA-binding domain"/>
    <property type="match status" value="1"/>
</dbReference>
<evidence type="ECO:0000256" key="2">
    <source>
        <dbReference type="ARBA" id="ARBA00023125"/>
    </source>
</evidence>
<dbReference type="Gene3D" id="1.20.120.530">
    <property type="entry name" value="GntR ligand-binding domain-like"/>
    <property type="match status" value="1"/>
</dbReference>
<evidence type="ECO:0000259" key="4">
    <source>
        <dbReference type="PROSITE" id="PS50949"/>
    </source>
</evidence>
<evidence type="ECO:0000313" key="6">
    <source>
        <dbReference type="Proteomes" id="UP000256869"/>
    </source>
</evidence>
<feature type="domain" description="HTH gntR-type" evidence="4">
    <location>
        <begin position="7"/>
        <end position="75"/>
    </location>
</feature>
<dbReference type="Proteomes" id="UP000256869">
    <property type="component" value="Unassembled WGS sequence"/>
</dbReference>
<dbReference type="Pfam" id="PF00392">
    <property type="entry name" value="GntR"/>
    <property type="match status" value="1"/>
</dbReference>
<evidence type="ECO:0000256" key="3">
    <source>
        <dbReference type="ARBA" id="ARBA00023163"/>
    </source>
</evidence>
<proteinExistence type="predicted"/>
<dbReference type="GO" id="GO:0003677">
    <property type="term" value="F:DNA binding"/>
    <property type="evidence" value="ECO:0007669"/>
    <property type="project" value="UniProtKB-KW"/>
</dbReference>
<dbReference type="CDD" id="cd07377">
    <property type="entry name" value="WHTH_GntR"/>
    <property type="match status" value="1"/>
</dbReference>
<dbReference type="InterPro" id="IPR036388">
    <property type="entry name" value="WH-like_DNA-bd_sf"/>
</dbReference>
<dbReference type="GO" id="GO:0003700">
    <property type="term" value="F:DNA-binding transcription factor activity"/>
    <property type="evidence" value="ECO:0007669"/>
    <property type="project" value="InterPro"/>
</dbReference>
<dbReference type="Pfam" id="PF07729">
    <property type="entry name" value="FCD"/>
    <property type="match status" value="1"/>
</dbReference>
<dbReference type="InterPro" id="IPR000524">
    <property type="entry name" value="Tscrpt_reg_HTH_GntR"/>
</dbReference>
<accession>A0A3D9I0L7</accession>
<comment type="caution">
    <text evidence="5">The sequence shown here is derived from an EMBL/GenBank/DDBJ whole genome shotgun (WGS) entry which is preliminary data.</text>
</comment>
<dbReference type="SUPFAM" id="SSF48008">
    <property type="entry name" value="GntR ligand-binding domain-like"/>
    <property type="match status" value="1"/>
</dbReference>
<name>A0A3D9I0L7_9BACL</name>
<dbReference type="InterPro" id="IPR011711">
    <property type="entry name" value="GntR_C"/>
</dbReference>
<sequence>MAKIQKQTMPELVSQEIQNYIEEKELREGDKLPSVEAMTNMFGVGRSSLREALRYLEAIDAITVVNGKGIYVRDVGTYRFAGKIKIEKEKQFLLSILEVRRALEGKAVELAAKRITQAQIEELTECLNEYAKLKEAGEHTAQIDLAFHRGIMKAAGNTILYGVLESFSVLYEKFFNEPLGDTRLFDETYEYHHTMFAGIAARDPELALSEFDKLMNCIEDIIRTY</sequence>
<dbReference type="InterPro" id="IPR036390">
    <property type="entry name" value="WH_DNA-bd_sf"/>
</dbReference>
<dbReference type="SMART" id="SM00345">
    <property type="entry name" value="HTH_GNTR"/>
    <property type="match status" value="1"/>
</dbReference>
<keyword evidence="3" id="KW-0804">Transcription</keyword>
<keyword evidence="1" id="KW-0805">Transcription regulation</keyword>
<keyword evidence="5" id="KW-0670">Pyruvate</keyword>
<protein>
    <submittedName>
        <fullName evidence="5">GntR family transcriptional repressor for pyruvate dehydrogenase complex</fullName>
    </submittedName>
</protein>
<dbReference type="InterPro" id="IPR008920">
    <property type="entry name" value="TF_FadR/GntR_C"/>
</dbReference>
<organism evidence="5 6">
    <name type="scientific">Cohnella lupini</name>
    <dbReference type="NCBI Taxonomy" id="1294267"/>
    <lineage>
        <taxon>Bacteria</taxon>
        <taxon>Bacillati</taxon>
        <taxon>Bacillota</taxon>
        <taxon>Bacilli</taxon>
        <taxon>Bacillales</taxon>
        <taxon>Paenibacillaceae</taxon>
        <taxon>Cohnella</taxon>
    </lineage>
</organism>
<dbReference type="AlphaFoldDB" id="A0A3D9I0L7"/>
<evidence type="ECO:0000313" key="5">
    <source>
        <dbReference type="EMBL" id="RED55273.1"/>
    </source>
</evidence>
<keyword evidence="6" id="KW-1185">Reference proteome</keyword>
<dbReference type="SMART" id="SM00895">
    <property type="entry name" value="FCD"/>
    <property type="match status" value="1"/>
</dbReference>
<keyword evidence="2" id="KW-0238">DNA-binding</keyword>
<evidence type="ECO:0000256" key="1">
    <source>
        <dbReference type="ARBA" id="ARBA00023015"/>
    </source>
</evidence>
<dbReference type="SUPFAM" id="SSF46785">
    <property type="entry name" value="Winged helix' DNA-binding domain"/>
    <property type="match status" value="1"/>
</dbReference>
<dbReference type="PROSITE" id="PS50949">
    <property type="entry name" value="HTH_GNTR"/>
    <property type="match status" value="1"/>
</dbReference>